<protein>
    <submittedName>
        <fullName evidence="7">Cell cycle protein</fullName>
    </submittedName>
</protein>
<dbReference type="InterPro" id="IPR047928">
    <property type="entry name" value="Perm_prefix_1"/>
</dbReference>
<dbReference type="AlphaFoldDB" id="A0A4R2L6C0"/>
<feature type="transmembrane region" description="Helical" evidence="6">
    <location>
        <begin position="169"/>
        <end position="191"/>
    </location>
</feature>
<evidence type="ECO:0000256" key="2">
    <source>
        <dbReference type="ARBA" id="ARBA00022692"/>
    </source>
</evidence>
<sequence>MSVIKSQINDYLSQVCSYIKYKEAHEEIKLELNSHIQDIADEYIEDGFSQDEGIKNAIHRMGIAEEVGKKLHLAHKGTPEENKSTIKLDKHTSTININKKSISILLMAFFLLSLIATYFLRMFHITKNIHDPYGKLLVNGLMSILAIEFILNILMNMNCIPLVGISLPFMSYGGTLCVFHTLSIGLILSVYRRRSLSVINS</sequence>
<comment type="subcellular location">
    <subcellularLocation>
        <location evidence="1">Membrane</location>
        <topology evidence="1">Multi-pass membrane protein</topology>
    </subcellularLocation>
</comment>
<dbReference type="PANTHER" id="PTHR30474:SF1">
    <property type="entry name" value="PEPTIDOGLYCAN GLYCOSYLTRANSFERASE MRDB"/>
    <property type="match status" value="1"/>
</dbReference>
<accession>A0A4R2L6C0</accession>
<dbReference type="GO" id="GO:0008360">
    <property type="term" value="P:regulation of cell shape"/>
    <property type="evidence" value="ECO:0007669"/>
    <property type="project" value="UniProtKB-KW"/>
</dbReference>
<keyword evidence="8" id="KW-1185">Reference proteome</keyword>
<proteinExistence type="predicted"/>
<dbReference type="GO" id="GO:0015648">
    <property type="term" value="F:lipid-linked peptidoglycan transporter activity"/>
    <property type="evidence" value="ECO:0007669"/>
    <property type="project" value="TreeGrafter"/>
</dbReference>
<dbReference type="GO" id="GO:0005886">
    <property type="term" value="C:plasma membrane"/>
    <property type="evidence" value="ECO:0007669"/>
    <property type="project" value="TreeGrafter"/>
</dbReference>
<keyword evidence="5 6" id="KW-0472">Membrane</keyword>
<keyword evidence="4 6" id="KW-1133">Transmembrane helix</keyword>
<keyword evidence="3" id="KW-0133">Cell shape</keyword>
<feature type="transmembrane region" description="Helical" evidence="6">
    <location>
        <begin position="102"/>
        <end position="124"/>
    </location>
</feature>
<feature type="transmembrane region" description="Helical" evidence="6">
    <location>
        <begin position="136"/>
        <end position="157"/>
    </location>
</feature>
<organism evidence="7 8">
    <name type="scientific">Marinisporobacter balticus</name>
    <dbReference type="NCBI Taxonomy" id="2018667"/>
    <lineage>
        <taxon>Bacteria</taxon>
        <taxon>Bacillati</taxon>
        <taxon>Bacillota</taxon>
        <taxon>Clostridia</taxon>
        <taxon>Peptostreptococcales</taxon>
        <taxon>Thermotaleaceae</taxon>
        <taxon>Marinisporobacter</taxon>
    </lineage>
</organism>
<dbReference type="Pfam" id="PF01098">
    <property type="entry name" value="FTSW_RODA_SPOVE"/>
    <property type="match status" value="1"/>
</dbReference>
<evidence type="ECO:0000256" key="6">
    <source>
        <dbReference type="SAM" id="Phobius"/>
    </source>
</evidence>
<dbReference type="GO" id="GO:0051301">
    <property type="term" value="P:cell division"/>
    <property type="evidence" value="ECO:0007669"/>
    <property type="project" value="InterPro"/>
</dbReference>
<dbReference type="PANTHER" id="PTHR30474">
    <property type="entry name" value="CELL CYCLE PROTEIN"/>
    <property type="match status" value="1"/>
</dbReference>
<gene>
    <name evidence="7" type="ORF">EV214_11117</name>
</gene>
<evidence type="ECO:0000256" key="3">
    <source>
        <dbReference type="ARBA" id="ARBA00022960"/>
    </source>
</evidence>
<reference evidence="7 8" key="1">
    <citation type="submission" date="2019-03" db="EMBL/GenBank/DDBJ databases">
        <title>Genomic Encyclopedia of Type Strains, Phase IV (KMG-IV): sequencing the most valuable type-strain genomes for metagenomic binning, comparative biology and taxonomic classification.</title>
        <authorList>
            <person name="Goeker M."/>
        </authorList>
    </citation>
    <scope>NUCLEOTIDE SEQUENCE [LARGE SCALE GENOMIC DNA]</scope>
    <source>
        <strain evidence="7 8">DSM 102940</strain>
    </source>
</reference>
<evidence type="ECO:0000256" key="4">
    <source>
        <dbReference type="ARBA" id="ARBA00022989"/>
    </source>
</evidence>
<dbReference type="OrthoDB" id="9802195at2"/>
<evidence type="ECO:0000313" key="7">
    <source>
        <dbReference type="EMBL" id="TCO74755.1"/>
    </source>
</evidence>
<dbReference type="GO" id="GO:0032153">
    <property type="term" value="C:cell division site"/>
    <property type="evidence" value="ECO:0007669"/>
    <property type="project" value="TreeGrafter"/>
</dbReference>
<evidence type="ECO:0000256" key="5">
    <source>
        <dbReference type="ARBA" id="ARBA00023136"/>
    </source>
</evidence>
<dbReference type="RefSeq" id="WP_132245028.1">
    <property type="nucleotide sequence ID" value="NZ_SLWV01000011.1"/>
</dbReference>
<dbReference type="Proteomes" id="UP000294919">
    <property type="component" value="Unassembled WGS sequence"/>
</dbReference>
<dbReference type="EMBL" id="SLWV01000011">
    <property type="protein sequence ID" value="TCO74755.1"/>
    <property type="molecule type" value="Genomic_DNA"/>
</dbReference>
<evidence type="ECO:0000313" key="8">
    <source>
        <dbReference type="Proteomes" id="UP000294919"/>
    </source>
</evidence>
<evidence type="ECO:0000256" key="1">
    <source>
        <dbReference type="ARBA" id="ARBA00004141"/>
    </source>
</evidence>
<dbReference type="InterPro" id="IPR001182">
    <property type="entry name" value="FtsW/RodA"/>
</dbReference>
<name>A0A4R2L6C0_9FIRM</name>
<comment type="caution">
    <text evidence="7">The sequence shown here is derived from an EMBL/GenBank/DDBJ whole genome shotgun (WGS) entry which is preliminary data.</text>
</comment>
<keyword evidence="2 6" id="KW-0812">Transmembrane</keyword>
<dbReference type="NCBIfam" id="NF038403">
    <property type="entry name" value="perm_prefix_1"/>
    <property type="match status" value="1"/>
</dbReference>